<dbReference type="Pfam" id="PF13193">
    <property type="entry name" value="AMP-binding_C"/>
    <property type="match status" value="1"/>
</dbReference>
<name>A0A6L3ASH8_AZOBR</name>
<dbReference type="InterPro" id="IPR000873">
    <property type="entry name" value="AMP-dep_synth/lig_dom"/>
</dbReference>
<keyword evidence="2 5" id="KW-0436">Ligase</keyword>
<feature type="domain" description="AMP-dependent synthetase/ligase" evidence="3">
    <location>
        <begin position="14"/>
        <end position="385"/>
    </location>
</feature>
<dbReference type="GO" id="GO:0031956">
    <property type="term" value="F:medium-chain fatty acid-CoA ligase activity"/>
    <property type="evidence" value="ECO:0007669"/>
    <property type="project" value="TreeGrafter"/>
</dbReference>
<dbReference type="Proteomes" id="UP000476837">
    <property type="component" value="Unassembled WGS sequence"/>
</dbReference>
<dbReference type="AlphaFoldDB" id="A0A6L3ASH8"/>
<evidence type="ECO:0000256" key="1">
    <source>
        <dbReference type="ARBA" id="ARBA00006432"/>
    </source>
</evidence>
<evidence type="ECO:0000256" key="2">
    <source>
        <dbReference type="ARBA" id="ARBA00022598"/>
    </source>
</evidence>
<dbReference type="GO" id="GO:0006631">
    <property type="term" value="P:fatty acid metabolic process"/>
    <property type="evidence" value="ECO:0007669"/>
    <property type="project" value="TreeGrafter"/>
</dbReference>
<evidence type="ECO:0000259" key="3">
    <source>
        <dbReference type="Pfam" id="PF00501"/>
    </source>
</evidence>
<dbReference type="PANTHER" id="PTHR43201">
    <property type="entry name" value="ACYL-COA SYNTHETASE"/>
    <property type="match status" value="1"/>
</dbReference>
<sequence length="531" mass="56780">MASPFTVTPIDQLRHAAATAPGARIRWNEHSLSYGDLLDRSLRCASALRGLGVGPGDRVAFWLPNGIPYLDLFFACLHIGAIAVSVNTRFRRAEVESIVSRTGASAIVVWPGFKNIPFLTMLGELDPAAMASLRLAVLCEDDGRSGFPLPGVRVVHHRDLLAEAPGESAAAPELPCIIFPTSGTTGLPKFALHRQGAVAHHAAQVAAAFGYDAADAHLLQAIPFCGVFGFSQFAATLAGAASVTLMSLFEPVEARDLIQSRSITHLNGPDDLFKRLLDVCPEDKPFPSLRDCLIASFNPTLALFPEEAERRGVPMTNGFGMSEIFSFFSRQAPNAPIGLRKLSGGHPVNPKARVRVRDTATGHLLPPGGIGSLEIASDTLFCAYFGNPEATRAAFTEDGFFITGDLATMRVDGGFIFKGRSGDVLRLGGFLVDPAEIEAVLQRDDSVETAVVVEAATERGNKPVAFLRLREGAVLDEAALRERVGAALADFKIPARFVVVDRFPTAMSPNGEKIQRGKLKERAQLAFSAGG</sequence>
<dbReference type="InterPro" id="IPR045851">
    <property type="entry name" value="AMP-bd_C_sf"/>
</dbReference>
<dbReference type="Gene3D" id="3.40.50.12780">
    <property type="entry name" value="N-terminal domain of ligase-like"/>
    <property type="match status" value="1"/>
</dbReference>
<gene>
    <name evidence="5" type="ORF">DS837_27880</name>
</gene>
<evidence type="ECO:0000259" key="4">
    <source>
        <dbReference type="Pfam" id="PF13193"/>
    </source>
</evidence>
<feature type="domain" description="AMP-binding enzyme C-terminal" evidence="4">
    <location>
        <begin position="436"/>
        <end position="505"/>
    </location>
</feature>
<dbReference type="Pfam" id="PF00501">
    <property type="entry name" value="AMP-binding"/>
    <property type="match status" value="1"/>
</dbReference>
<dbReference type="InterPro" id="IPR025110">
    <property type="entry name" value="AMP-bd_C"/>
</dbReference>
<dbReference type="InterPro" id="IPR020845">
    <property type="entry name" value="AMP-binding_CS"/>
</dbReference>
<dbReference type="SUPFAM" id="SSF56801">
    <property type="entry name" value="Acetyl-CoA synthetase-like"/>
    <property type="match status" value="1"/>
</dbReference>
<comment type="caution">
    <text evidence="5">The sequence shown here is derived from an EMBL/GenBank/DDBJ whole genome shotgun (WGS) entry which is preliminary data.</text>
</comment>
<evidence type="ECO:0000313" key="5">
    <source>
        <dbReference type="EMBL" id="KAA0678348.1"/>
    </source>
</evidence>
<organism evidence="5 6">
    <name type="scientific">Azospirillum brasilense</name>
    <dbReference type="NCBI Taxonomy" id="192"/>
    <lineage>
        <taxon>Bacteria</taxon>
        <taxon>Pseudomonadati</taxon>
        <taxon>Pseudomonadota</taxon>
        <taxon>Alphaproteobacteria</taxon>
        <taxon>Rhodospirillales</taxon>
        <taxon>Azospirillaceae</taxon>
        <taxon>Azospirillum</taxon>
    </lineage>
</organism>
<dbReference type="InterPro" id="IPR042099">
    <property type="entry name" value="ANL_N_sf"/>
</dbReference>
<accession>A0A6L3ASH8</accession>
<reference evidence="5 6" key="1">
    <citation type="submission" date="2018-07" db="EMBL/GenBank/DDBJ databases">
        <title>Genome sequence of Roseomonas fauriae ATCC 49958.</title>
        <authorList>
            <person name="Sant'Anna F.H."/>
            <person name="Baldani J.I."/>
            <person name="Zilli J.E."/>
            <person name="Reis V.M."/>
            <person name="Hartmann A."/>
            <person name="Cruz L."/>
            <person name="de Souza E.M."/>
            <person name="de Oliveira Pedrosa F."/>
            <person name="Passaglia L.M.P."/>
        </authorList>
    </citation>
    <scope>NUCLEOTIDE SEQUENCE [LARGE SCALE GENOMIC DNA]</scope>
    <source>
        <strain evidence="5 6">ATCC 49958</strain>
    </source>
</reference>
<protein>
    <submittedName>
        <fullName evidence="5">Long-chain-fatty-acid-CoA ligase</fullName>
    </submittedName>
</protein>
<dbReference type="PROSITE" id="PS00455">
    <property type="entry name" value="AMP_BINDING"/>
    <property type="match status" value="1"/>
</dbReference>
<dbReference type="PANTHER" id="PTHR43201:SF5">
    <property type="entry name" value="MEDIUM-CHAIN ACYL-COA LIGASE ACSF2, MITOCHONDRIAL"/>
    <property type="match status" value="1"/>
</dbReference>
<comment type="similarity">
    <text evidence="1">Belongs to the ATP-dependent AMP-binding enzyme family.</text>
</comment>
<dbReference type="Gene3D" id="3.30.300.30">
    <property type="match status" value="1"/>
</dbReference>
<dbReference type="EMBL" id="QOKV01000028">
    <property type="protein sequence ID" value="KAA0678348.1"/>
    <property type="molecule type" value="Genomic_DNA"/>
</dbReference>
<evidence type="ECO:0000313" key="6">
    <source>
        <dbReference type="Proteomes" id="UP000476837"/>
    </source>
</evidence>
<proteinExistence type="inferred from homology"/>